<feature type="compositionally biased region" description="Polar residues" evidence="1">
    <location>
        <begin position="115"/>
        <end position="143"/>
    </location>
</feature>
<gene>
    <name evidence="2" type="ORF">PHYSODRAFT_296886</name>
</gene>
<feature type="region of interest" description="Disordered" evidence="1">
    <location>
        <begin position="115"/>
        <end position="198"/>
    </location>
</feature>
<dbReference type="AlphaFoldDB" id="G4YX44"/>
<protein>
    <submittedName>
        <fullName evidence="2">Uncharacterized protein</fullName>
    </submittedName>
</protein>
<keyword evidence="3" id="KW-1185">Reference proteome</keyword>
<accession>G4YX44</accession>
<evidence type="ECO:0000313" key="2">
    <source>
        <dbReference type="EMBL" id="EGZ25051.1"/>
    </source>
</evidence>
<evidence type="ECO:0000313" key="3">
    <source>
        <dbReference type="Proteomes" id="UP000002640"/>
    </source>
</evidence>
<proteinExistence type="predicted"/>
<feature type="compositionally biased region" description="Polar residues" evidence="1">
    <location>
        <begin position="169"/>
        <end position="179"/>
    </location>
</feature>
<evidence type="ECO:0000256" key="1">
    <source>
        <dbReference type="SAM" id="MobiDB-lite"/>
    </source>
</evidence>
<dbReference type="Proteomes" id="UP000002640">
    <property type="component" value="Unassembled WGS sequence"/>
</dbReference>
<feature type="compositionally biased region" description="Basic residues" evidence="1">
    <location>
        <begin position="148"/>
        <end position="159"/>
    </location>
</feature>
<dbReference type="KEGG" id="psoj:PHYSODRAFT_296886"/>
<name>G4YX44_PHYSP</name>
<organism evidence="2 3">
    <name type="scientific">Phytophthora sojae (strain P6497)</name>
    <name type="common">Soybean stem and root rot agent</name>
    <name type="synonym">Phytophthora megasperma f. sp. glycines</name>
    <dbReference type="NCBI Taxonomy" id="1094619"/>
    <lineage>
        <taxon>Eukaryota</taxon>
        <taxon>Sar</taxon>
        <taxon>Stramenopiles</taxon>
        <taxon>Oomycota</taxon>
        <taxon>Peronosporomycetes</taxon>
        <taxon>Peronosporales</taxon>
        <taxon>Peronosporaceae</taxon>
        <taxon>Phytophthora</taxon>
    </lineage>
</organism>
<dbReference type="InParanoid" id="G4YX44"/>
<dbReference type="GeneID" id="20641429"/>
<reference evidence="2 3" key="1">
    <citation type="journal article" date="2006" name="Science">
        <title>Phytophthora genome sequences uncover evolutionary origins and mechanisms of pathogenesis.</title>
        <authorList>
            <person name="Tyler B.M."/>
            <person name="Tripathy S."/>
            <person name="Zhang X."/>
            <person name="Dehal P."/>
            <person name="Jiang R.H."/>
            <person name="Aerts A."/>
            <person name="Arredondo F.D."/>
            <person name="Baxter L."/>
            <person name="Bensasson D."/>
            <person name="Beynon J.L."/>
            <person name="Chapman J."/>
            <person name="Damasceno C.M."/>
            <person name="Dorrance A.E."/>
            <person name="Dou D."/>
            <person name="Dickerman A.W."/>
            <person name="Dubchak I.L."/>
            <person name="Garbelotto M."/>
            <person name="Gijzen M."/>
            <person name="Gordon S.G."/>
            <person name="Govers F."/>
            <person name="Grunwald N.J."/>
            <person name="Huang W."/>
            <person name="Ivors K.L."/>
            <person name="Jones R.W."/>
            <person name="Kamoun S."/>
            <person name="Krampis K."/>
            <person name="Lamour K.H."/>
            <person name="Lee M.K."/>
            <person name="McDonald W.H."/>
            <person name="Medina M."/>
            <person name="Meijer H.J."/>
            <person name="Nordberg E.K."/>
            <person name="Maclean D.J."/>
            <person name="Ospina-Giraldo M.D."/>
            <person name="Morris P.F."/>
            <person name="Phuntumart V."/>
            <person name="Putnam N.H."/>
            <person name="Rash S."/>
            <person name="Rose J.K."/>
            <person name="Sakihama Y."/>
            <person name="Salamov A.A."/>
            <person name="Savidor A."/>
            <person name="Scheuring C.F."/>
            <person name="Smith B.M."/>
            <person name="Sobral B.W."/>
            <person name="Terry A."/>
            <person name="Torto-Alalibo T.A."/>
            <person name="Win J."/>
            <person name="Xu Z."/>
            <person name="Zhang H."/>
            <person name="Grigoriev I.V."/>
            <person name="Rokhsar D.S."/>
            <person name="Boore J.L."/>
        </authorList>
    </citation>
    <scope>NUCLEOTIDE SEQUENCE [LARGE SCALE GENOMIC DNA]</scope>
    <source>
        <strain evidence="2 3">P6497</strain>
    </source>
</reference>
<dbReference type="EMBL" id="JH159152">
    <property type="protein sequence ID" value="EGZ25051.1"/>
    <property type="molecule type" value="Genomic_DNA"/>
</dbReference>
<feature type="compositionally biased region" description="Basic and acidic residues" evidence="1">
    <location>
        <begin position="182"/>
        <end position="198"/>
    </location>
</feature>
<dbReference type="RefSeq" id="XP_009520339.1">
    <property type="nucleotide sequence ID" value="XM_009522044.1"/>
</dbReference>
<sequence length="233" mass="25503">MARCMLFESGLPLKFGGGRCSIRCLRAQQEPNQCKLRAAAPTCGSHRSHAESWRNCGIRIAVYCAPGPSEENVCAARSARDHCGKSDETKGFSVYLPNIKKVVVTQHSQNITTLSDSQNTQWQREMLEASQSSDSVEASTGGTEISGPKKKRRSARLKQKTSVGAAPQETRSTAGQTSGKAAKQEEHDVANAVREADPRNYGEAMRSSMLEKWIDAMNVEIEALEANDVWTIE</sequence>